<evidence type="ECO:0000313" key="4">
    <source>
        <dbReference type="Proteomes" id="UP000189177"/>
    </source>
</evidence>
<dbReference type="GO" id="GO:0003677">
    <property type="term" value="F:DNA binding"/>
    <property type="evidence" value="ECO:0007669"/>
    <property type="project" value="InterPro"/>
</dbReference>
<feature type="region of interest" description="Disordered" evidence="2">
    <location>
        <begin position="109"/>
        <end position="136"/>
    </location>
</feature>
<name>A0A1V2ZWY3_9GAMM</name>
<dbReference type="InterPro" id="IPR009057">
    <property type="entry name" value="Homeodomain-like_sf"/>
</dbReference>
<keyword evidence="4" id="KW-1185">Reference proteome</keyword>
<feature type="region of interest" description="Disordered" evidence="2">
    <location>
        <begin position="47"/>
        <end position="66"/>
    </location>
</feature>
<gene>
    <name evidence="3" type="ORF">B1A74_10040</name>
</gene>
<dbReference type="EMBL" id="MUZR01000042">
    <property type="protein sequence ID" value="OOC09620.1"/>
    <property type="molecule type" value="Genomic_DNA"/>
</dbReference>
<dbReference type="GO" id="GO:0004803">
    <property type="term" value="F:transposase activity"/>
    <property type="evidence" value="ECO:0007669"/>
    <property type="project" value="InterPro"/>
</dbReference>
<organism evidence="3 4">
    <name type="scientific">Thioalkalivibrio halophilus</name>
    <dbReference type="NCBI Taxonomy" id="252474"/>
    <lineage>
        <taxon>Bacteria</taxon>
        <taxon>Pseudomonadati</taxon>
        <taxon>Pseudomonadota</taxon>
        <taxon>Gammaproteobacteria</taxon>
        <taxon>Chromatiales</taxon>
        <taxon>Ectothiorhodospiraceae</taxon>
        <taxon>Thioalkalivibrio</taxon>
    </lineage>
</organism>
<reference evidence="3 4" key="1">
    <citation type="submission" date="2017-02" db="EMBL/GenBank/DDBJ databases">
        <title>Genomic diversity within the haloalkaliphilic genus Thioalkalivibrio.</title>
        <authorList>
            <person name="Ahn A.-C."/>
            <person name="Meier-Kolthoff J."/>
            <person name="Overmars L."/>
            <person name="Richter M."/>
            <person name="Woyke T."/>
            <person name="Sorokin D.Y."/>
            <person name="Muyzer G."/>
        </authorList>
    </citation>
    <scope>NUCLEOTIDE SEQUENCE [LARGE SCALE GENOMIC DNA]</scope>
    <source>
        <strain evidence="3 4">HL17</strain>
    </source>
</reference>
<comment type="caution">
    <text evidence="3">The sequence shown here is derived from an EMBL/GenBank/DDBJ whole genome shotgun (WGS) entry which is preliminary data.</text>
</comment>
<dbReference type="Pfam" id="PF01527">
    <property type="entry name" value="HTH_Tnp_1"/>
    <property type="match status" value="1"/>
</dbReference>
<accession>A0A1V2ZWY3</accession>
<dbReference type="AlphaFoldDB" id="A0A1V2ZWY3"/>
<comment type="similarity">
    <text evidence="1">Belongs to the transposase 8 family.</text>
</comment>
<proteinExistence type="inferred from homology"/>
<dbReference type="InterPro" id="IPR002514">
    <property type="entry name" value="Transposase_8"/>
</dbReference>
<evidence type="ECO:0000256" key="2">
    <source>
        <dbReference type="SAM" id="MobiDB-lite"/>
    </source>
</evidence>
<dbReference type="GO" id="GO:0006313">
    <property type="term" value="P:DNA transposition"/>
    <property type="evidence" value="ECO:0007669"/>
    <property type="project" value="InterPro"/>
</dbReference>
<evidence type="ECO:0000313" key="3">
    <source>
        <dbReference type="EMBL" id="OOC09620.1"/>
    </source>
</evidence>
<feature type="compositionally biased region" description="Basic and acidic residues" evidence="2">
    <location>
        <begin position="112"/>
        <end position="123"/>
    </location>
</feature>
<dbReference type="STRING" id="252474.B1A74_10040"/>
<dbReference type="Proteomes" id="UP000189177">
    <property type="component" value="Unassembled WGS sequence"/>
</dbReference>
<evidence type="ECO:0000256" key="1">
    <source>
        <dbReference type="ARBA" id="ARBA00009964"/>
    </source>
</evidence>
<dbReference type="SUPFAM" id="SSF46689">
    <property type="entry name" value="Homeodomain-like"/>
    <property type="match status" value="1"/>
</dbReference>
<protein>
    <submittedName>
        <fullName evidence="3">Transposase</fullName>
    </submittedName>
</protein>
<sequence length="166" mass="19079">MKHYSAERKEAVLRKLAPPMNLTVPEVAEAEGISTATLYNWRKQARERGQVLPSRGSTPEGWSSEEKFRVVLETAPMTEAEFSAYCREKGLYPEQVEAWRQACMEANANAAEQDKRSRQERKAEHKRMKKLERELRRKDKALAETAALLTLSKKAEAIWGRNDEDD</sequence>